<feature type="compositionally biased region" description="Low complexity" evidence="1">
    <location>
        <begin position="34"/>
        <end position="44"/>
    </location>
</feature>
<evidence type="ECO:0000313" key="4">
    <source>
        <dbReference type="Proteomes" id="UP001549257"/>
    </source>
</evidence>
<feature type="transmembrane region" description="Helical" evidence="2">
    <location>
        <begin position="167"/>
        <end position="190"/>
    </location>
</feature>
<protein>
    <submittedName>
        <fullName evidence="3">Uncharacterized protein</fullName>
    </submittedName>
</protein>
<feature type="region of interest" description="Disordered" evidence="1">
    <location>
        <begin position="1"/>
        <end position="123"/>
    </location>
</feature>
<keyword evidence="2" id="KW-1133">Transmembrane helix</keyword>
<keyword evidence="2" id="KW-0472">Membrane</keyword>
<feature type="compositionally biased region" description="Polar residues" evidence="1">
    <location>
        <begin position="84"/>
        <end position="104"/>
    </location>
</feature>
<keyword evidence="2" id="KW-0812">Transmembrane</keyword>
<dbReference type="EMBL" id="JBEPSJ010000001">
    <property type="protein sequence ID" value="MET4580889.1"/>
    <property type="molecule type" value="Genomic_DNA"/>
</dbReference>
<keyword evidence="4" id="KW-1185">Reference proteome</keyword>
<evidence type="ECO:0000256" key="2">
    <source>
        <dbReference type="SAM" id="Phobius"/>
    </source>
</evidence>
<feature type="compositionally biased region" description="Polar residues" evidence="1">
    <location>
        <begin position="138"/>
        <end position="156"/>
    </location>
</feature>
<feature type="region of interest" description="Disordered" evidence="1">
    <location>
        <begin position="135"/>
        <end position="160"/>
    </location>
</feature>
<reference evidence="3 4" key="1">
    <citation type="submission" date="2024-06" db="EMBL/GenBank/DDBJ databases">
        <title>Sorghum-associated microbial communities from plants grown in Nebraska, USA.</title>
        <authorList>
            <person name="Schachtman D."/>
        </authorList>
    </citation>
    <scope>NUCLEOTIDE SEQUENCE [LARGE SCALE GENOMIC DNA]</scope>
    <source>
        <strain evidence="3 4">2857</strain>
    </source>
</reference>
<feature type="transmembrane region" description="Helical" evidence="2">
    <location>
        <begin position="196"/>
        <end position="218"/>
    </location>
</feature>
<evidence type="ECO:0000256" key="1">
    <source>
        <dbReference type="SAM" id="MobiDB-lite"/>
    </source>
</evidence>
<feature type="compositionally biased region" description="Basic and acidic residues" evidence="1">
    <location>
        <begin position="15"/>
        <end position="33"/>
    </location>
</feature>
<dbReference type="Proteomes" id="UP001549257">
    <property type="component" value="Unassembled WGS sequence"/>
</dbReference>
<feature type="transmembrane region" description="Helical" evidence="2">
    <location>
        <begin position="230"/>
        <end position="249"/>
    </location>
</feature>
<evidence type="ECO:0000313" key="3">
    <source>
        <dbReference type="EMBL" id="MET4580889.1"/>
    </source>
</evidence>
<comment type="caution">
    <text evidence="3">The sequence shown here is derived from an EMBL/GenBank/DDBJ whole genome shotgun (WGS) entry which is preliminary data.</text>
</comment>
<organism evidence="3 4">
    <name type="scientific">Conyzicola nivalis</name>
    <dbReference type="NCBI Taxonomy" id="1477021"/>
    <lineage>
        <taxon>Bacteria</taxon>
        <taxon>Bacillati</taxon>
        <taxon>Actinomycetota</taxon>
        <taxon>Actinomycetes</taxon>
        <taxon>Micrococcales</taxon>
        <taxon>Microbacteriaceae</taxon>
        <taxon>Conyzicola</taxon>
    </lineage>
</organism>
<feature type="transmembrane region" description="Helical" evidence="2">
    <location>
        <begin position="261"/>
        <end position="286"/>
    </location>
</feature>
<feature type="compositionally biased region" description="Basic and acidic residues" evidence="1">
    <location>
        <begin position="45"/>
        <end position="58"/>
    </location>
</feature>
<sequence>MVMQDTKFAWADDELPTRREERERERQRDERAPTRPAQPTAATLRELEPPRAFTKIDDTAAPSEPDAGYQAFYEQPSEFGGQPNAAQQPSTQSYAQPTQAQPSADQARPSFDSLFDPAPAAAGPVSEESLDALFGARTENSTPSRRSTDRGTTTASARRGDPLVSTAPAWIIAMIPLFQLVLSLLLLTALGMGSNVAVFLGILTVPYLLVIALAYADYRMLGNQGIERPAHWAWAFLTAPVYLLARARAVIRESGHGIGPVLVWFGLGALHLASVVAIPGLLIAILPGVFTSQLEASVEGDALLISGAEMNVSCPATPPVLFGEQTVCDAVSSSGKSSEISVSLERANGWIEWQVLDWGVWGMEN</sequence>
<accession>A0ABV2QIM9</accession>
<proteinExistence type="predicted"/>
<gene>
    <name evidence="3" type="ORF">ABIE21_000379</name>
</gene>
<name>A0ABV2QIM9_9MICO</name>